<gene>
    <name evidence="1" type="ORF">R1sor_012528</name>
</gene>
<name>A0ABD3I6Q1_9MARC</name>
<dbReference type="EMBL" id="JBJQOH010000002">
    <property type="protein sequence ID" value="KAL3698452.1"/>
    <property type="molecule type" value="Genomic_DNA"/>
</dbReference>
<keyword evidence="2" id="KW-1185">Reference proteome</keyword>
<accession>A0ABD3I6Q1</accession>
<evidence type="ECO:0000313" key="1">
    <source>
        <dbReference type="EMBL" id="KAL3698452.1"/>
    </source>
</evidence>
<evidence type="ECO:0008006" key="3">
    <source>
        <dbReference type="Google" id="ProtNLM"/>
    </source>
</evidence>
<dbReference type="AlphaFoldDB" id="A0ABD3I6Q1"/>
<sequence length="494" mass="56134">MAETSVNLRGRGNQLFQEACDECLAPVVRSGRFLKAGYFYNKALAASTTEDERAKCRKNLGAVHWHHTKMSLELYDGGQASSLLHERPPSFDLERSVENYLAALRHGRASHQRREWMESIENTLQEMAHSLVEEHSWICESAFVAKLCDLYQAGLPSGARSRAYDTLQLAQVRLLLDKAVKELHRRDGAVRVGSNYANCLSLLHSCNVPLEQIQRRAESDLETLEKARLLKSSVDKCRARCESIKAREEGKRFIQEFEKTRDEDRRNHLLTCALDKFKEAASHAKGVDAECEAEALACTGDAYTEVRREEKAQSYYSAVVKLAEKSDAVQGKGFYEKARVAANAWLKRMRDGRPGFHLLPEIRADLDRIQVEFKRLKTEEFLKYLYRSYPPRARNGTAYTLGETETPAQIRIALRKALHHYHPDHNALGDDKWLALCGEITKLLLSSGSELVGVLRLAIDLLNECLEAPTWEWPEVQVRCCGLYKLALIWITIA</sequence>
<comment type="caution">
    <text evidence="1">The sequence shown here is derived from an EMBL/GenBank/DDBJ whole genome shotgun (WGS) entry which is preliminary data.</text>
</comment>
<reference evidence="1 2" key="1">
    <citation type="submission" date="2024-09" db="EMBL/GenBank/DDBJ databases">
        <title>Chromosome-scale assembly of Riccia sorocarpa.</title>
        <authorList>
            <person name="Paukszto L."/>
        </authorList>
    </citation>
    <scope>NUCLEOTIDE SEQUENCE [LARGE SCALE GENOMIC DNA]</scope>
    <source>
        <strain evidence="1">LP-2024</strain>
        <tissue evidence="1">Aerial parts of the thallus</tissue>
    </source>
</reference>
<evidence type="ECO:0000313" key="2">
    <source>
        <dbReference type="Proteomes" id="UP001633002"/>
    </source>
</evidence>
<protein>
    <recommendedName>
        <fullName evidence="3">J domain-containing protein</fullName>
    </recommendedName>
</protein>
<dbReference type="Proteomes" id="UP001633002">
    <property type="component" value="Unassembled WGS sequence"/>
</dbReference>
<proteinExistence type="predicted"/>
<organism evidence="1 2">
    <name type="scientific">Riccia sorocarpa</name>
    <dbReference type="NCBI Taxonomy" id="122646"/>
    <lineage>
        <taxon>Eukaryota</taxon>
        <taxon>Viridiplantae</taxon>
        <taxon>Streptophyta</taxon>
        <taxon>Embryophyta</taxon>
        <taxon>Marchantiophyta</taxon>
        <taxon>Marchantiopsida</taxon>
        <taxon>Marchantiidae</taxon>
        <taxon>Marchantiales</taxon>
        <taxon>Ricciaceae</taxon>
        <taxon>Riccia</taxon>
    </lineage>
</organism>